<dbReference type="PROSITE" id="PS51382">
    <property type="entry name" value="SPX"/>
    <property type="match status" value="1"/>
</dbReference>
<feature type="domain" description="SPX" evidence="2">
    <location>
        <begin position="13"/>
        <end position="537"/>
    </location>
</feature>
<feature type="compositionally biased region" description="Basic and acidic residues" evidence="1">
    <location>
        <begin position="437"/>
        <end position="450"/>
    </location>
</feature>
<sequence>MPPSEPNYEEYDGKVGRIRASGTGGMDPDRSVTPEWKRAYIDYRGLKKRITAIRKHQAGIEQDPSSSEPEDYRAVQKPESGQPQATSNQQPLGEFATLPGSHASPTISSPSLLTNLDASGSLRADSMEPAAATRTQPIPHHRPNALSPVVLQTSPSSRPRTADSMESNTGISVSGTPITPHQPRLSGMSVTPSAGRRPSFVTSVRRAFREIEYPSNVIEDGDDRDSISEAQHDGQSPRARAASVASSEFPALLEDAAEAVSATRIEGPFSSASSVHGPSKHGRTSNATPATRGRRPSFALYPRSLASLHRGLKSNTAGSGHSRALSDPIEPMPLKELLPLLNTYERAFFAELDGQLEKIETFYIAREAEMLARTHLLHVQLEELADHKKLVQAANAHTSITWTSAIMIHFQDKLRLKKSTRHSHNDISMKLNPGSGSKRESFRSEKEKGKEKKKAKFEGEMEPQAQLGVNGRVAGLSTDPEDYLHAKKKLKKAVLEHYRLSLLQLTGIQILNLTGFRKALKKFEKITKIQSQRQYVEEKVNHSAFASDKKIRDMMSDMQSLYAMWFARGDKKRAMTRLRTGYASKSHHYSVFRSGLLLGLAFPALISGLYESAF</sequence>
<accession>A0A9P7KIN9</accession>
<name>A0A9P7KIN9_9AGAR</name>
<keyword evidence="4" id="KW-1185">Reference proteome</keyword>
<feature type="compositionally biased region" description="Polar residues" evidence="1">
    <location>
        <begin position="150"/>
        <end position="179"/>
    </location>
</feature>
<reference evidence="3" key="1">
    <citation type="submission" date="2021-02" db="EMBL/GenBank/DDBJ databases">
        <authorList>
            <person name="Nieuwenhuis M."/>
            <person name="Van De Peppel L.J.J."/>
        </authorList>
    </citation>
    <scope>NUCLEOTIDE SEQUENCE</scope>
    <source>
        <strain evidence="3">D49</strain>
    </source>
</reference>
<dbReference type="Proteomes" id="UP000717328">
    <property type="component" value="Unassembled WGS sequence"/>
</dbReference>
<feature type="region of interest" description="Disordered" evidence="1">
    <location>
        <begin position="215"/>
        <end position="243"/>
    </location>
</feature>
<evidence type="ECO:0000313" key="3">
    <source>
        <dbReference type="EMBL" id="KAG5651838.1"/>
    </source>
</evidence>
<evidence type="ECO:0000313" key="4">
    <source>
        <dbReference type="Proteomes" id="UP000717328"/>
    </source>
</evidence>
<dbReference type="GO" id="GO:0016036">
    <property type="term" value="P:cellular response to phosphate starvation"/>
    <property type="evidence" value="ECO:0007669"/>
    <property type="project" value="TreeGrafter"/>
</dbReference>
<gene>
    <name evidence="3" type="ORF">H0H81_007244</name>
</gene>
<evidence type="ECO:0000259" key="2">
    <source>
        <dbReference type="PROSITE" id="PS51382"/>
    </source>
</evidence>
<dbReference type="PANTHER" id="PTHR10783:SF103">
    <property type="entry name" value="SOLUTE CARRIER FAMILY 53 MEMBER 1"/>
    <property type="match status" value="1"/>
</dbReference>
<feature type="region of interest" description="Disordered" evidence="1">
    <location>
        <begin position="269"/>
        <end position="296"/>
    </location>
</feature>
<protein>
    <recommendedName>
        <fullName evidence="2">SPX domain-containing protein</fullName>
    </recommendedName>
</protein>
<feature type="region of interest" description="Disordered" evidence="1">
    <location>
        <begin position="1"/>
        <end position="35"/>
    </location>
</feature>
<feature type="compositionally biased region" description="Polar residues" evidence="1">
    <location>
        <begin position="103"/>
        <end position="118"/>
    </location>
</feature>
<dbReference type="CDD" id="cd14475">
    <property type="entry name" value="SPX_SYG1_like"/>
    <property type="match status" value="1"/>
</dbReference>
<dbReference type="EMBL" id="JABCKI010000192">
    <property type="protein sequence ID" value="KAG5651838.1"/>
    <property type="molecule type" value="Genomic_DNA"/>
</dbReference>
<dbReference type="GO" id="GO:0000822">
    <property type="term" value="F:inositol hexakisphosphate binding"/>
    <property type="evidence" value="ECO:0007669"/>
    <property type="project" value="TreeGrafter"/>
</dbReference>
<dbReference type="InterPro" id="IPR004331">
    <property type="entry name" value="SPX_dom"/>
</dbReference>
<feature type="region of interest" description="Disordered" evidence="1">
    <location>
        <begin position="419"/>
        <end position="473"/>
    </location>
</feature>
<feature type="compositionally biased region" description="Polar residues" evidence="1">
    <location>
        <begin position="79"/>
        <end position="91"/>
    </location>
</feature>
<dbReference type="PANTHER" id="PTHR10783">
    <property type="entry name" value="XENOTROPIC AND POLYTROPIC RETROVIRUS RECEPTOR 1-RELATED"/>
    <property type="match status" value="1"/>
</dbReference>
<comment type="caution">
    <text evidence="3">The sequence shown here is derived from an EMBL/GenBank/DDBJ whole genome shotgun (WGS) entry which is preliminary data.</text>
</comment>
<dbReference type="GO" id="GO:0005886">
    <property type="term" value="C:plasma membrane"/>
    <property type="evidence" value="ECO:0007669"/>
    <property type="project" value="TreeGrafter"/>
</dbReference>
<organism evidence="3 4">
    <name type="scientific">Sphagnurus paluster</name>
    <dbReference type="NCBI Taxonomy" id="117069"/>
    <lineage>
        <taxon>Eukaryota</taxon>
        <taxon>Fungi</taxon>
        <taxon>Dikarya</taxon>
        <taxon>Basidiomycota</taxon>
        <taxon>Agaricomycotina</taxon>
        <taxon>Agaricomycetes</taxon>
        <taxon>Agaricomycetidae</taxon>
        <taxon>Agaricales</taxon>
        <taxon>Tricholomatineae</taxon>
        <taxon>Lyophyllaceae</taxon>
        <taxon>Sphagnurus</taxon>
    </lineage>
</organism>
<reference evidence="3" key="2">
    <citation type="submission" date="2021-10" db="EMBL/GenBank/DDBJ databases">
        <title>Phylogenomics reveals ancestral predisposition of the termite-cultivated fungus Termitomyces towards a domesticated lifestyle.</title>
        <authorList>
            <person name="Auxier B."/>
            <person name="Grum-Grzhimaylo A."/>
            <person name="Cardenas M.E."/>
            <person name="Lodge J.D."/>
            <person name="Laessoe T."/>
            <person name="Pedersen O."/>
            <person name="Smith M.E."/>
            <person name="Kuyper T.W."/>
            <person name="Franco-Molano E.A."/>
            <person name="Baroni T.J."/>
            <person name="Aanen D.K."/>
        </authorList>
    </citation>
    <scope>NUCLEOTIDE SEQUENCE</scope>
    <source>
        <strain evidence="3">D49</strain>
    </source>
</reference>
<dbReference type="Pfam" id="PF03105">
    <property type="entry name" value="SPX"/>
    <property type="match status" value="1"/>
</dbReference>
<dbReference type="OrthoDB" id="9970435at2759"/>
<dbReference type="GO" id="GO:0006817">
    <property type="term" value="P:phosphate ion transport"/>
    <property type="evidence" value="ECO:0007669"/>
    <property type="project" value="TreeGrafter"/>
</dbReference>
<dbReference type="GO" id="GO:0005794">
    <property type="term" value="C:Golgi apparatus"/>
    <property type="evidence" value="ECO:0007669"/>
    <property type="project" value="TreeGrafter"/>
</dbReference>
<proteinExistence type="predicted"/>
<feature type="region of interest" description="Disordered" evidence="1">
    <location>
        <begin position="54"/>
        <end position="199"/>
    </location>
</feature>
<dbReference type="AlphaFoldDB" id="A0A9P7KIN9"/>
<evidence type="ECO:0000256" key="1">
    <source>
        <dbReference type="SAM" id="MobiDB-lite"/>
    </source>
</evidence>